<gene>
    <name evidence="2" type="ORF">SMAX5B_008340</name>
</gene>
<organism evidence="2 3">
    <name type="scientific">Scophthalmus maximus</name>
    <name type="common">Turbot</name>
    <name type="synonym">Psetta maxima</name>
    <dbReference type="NCBI Taxonomy" id="52904"/>
    <lineage>
        <taxon>Eukaryota</taxon>
        <taxon>Metazoa</taxon>
        <taxon>Chordata</taxon>
        <taxon>Craniata</taxon>
        <taxon>Vertebrata</taxon>
        <taxon>Euteleostomi</taxon>
        <taxon>Actinopterygii</taxon>
        <taxon>Neopterygii</taxon>
        <taxon>Teleostei</taxon>
        <taxon>Neoteleostei</taxon>
        <taxon>Acanthomorphata</taxon>
        <taxon>Carangaria</taxon>
        <taxon>Pleuronectiformes</taxon>
        <taxon>Pleuronectoidei</taxon>
        <taxon>Scophthalmidae</taxon>
        <taxon>Scophthalmus</taxon>
    </lineage>
</organism>
<dbReference type="AlphaFoldDB" id="A0A2U9CSY6"/>
<dbReference type="Proteomes" id="UP000246464">
    <property type="component" value="Chromosome 20"/>
</dbReference>
<evidence type="ECO:0000313" key="3">
    <source>
        <dbReference type="Proteomes" id="UP000246464"/>
    </source>
</evidence>
<evidence type="ECO:0000256" key="1">
    <source>
        <dbReference type="SAM" id="MobiDB-lite"/>
    </source>
</evidence>
<protein>
    <submittedName>
        <fullName evidence="2">Uncharacterized protein</fullName>
    </submittedName>
</protein>
<proteinExistence type="predicted"/>
<reference evidence="2 3" key="1">
    <citation type="submission" date="2017-12" db="EMBL/GenBank/DDBJ databases">
        <title>Integrating genomic resources of turbot (Scophthalmus maximus) in depth evaluation of genetic and physical mapping variation across individuals.</title>
        <authorList>
            <person name="Martinez P."/>
        </authorList>
    </citation>
    <scope>NUCLEOTIDE SEQUENCE [LARGE SCALE GENOMIC DNA]</scope>
</reference>
<sequence>MSLTAGAADWLEHRGESTPQVFDGGLGGSAQVRQAKDVAPMERSGGKGAHKHPLARMCAGRKATC</sequence>
<accession>A0A2U9CSY6</accession>
<name>A0A2U9CSY6_SCOMX</name>
<keyword evidence="3" id="KW-1185">Reference proteome</keyword>
<feature type="non-terminal residue" evidence="2">
    <location>
        <position position="65"/>
    </location>
</feature>
<feature type="region of interest" description="Disordered" evidence="1">
    <location>
        <begin position="1"/>
        <end position="65"/>
    </location>
</feature>
<evidence type="ECO:0000313" key="2">
    <source>
        <dbReference type="EMBL" id="AWP19718.1"/>
    </source>
</evidence>
<dbReference type="EMBL" id="CP026262">
    <property type="protein sequence ID" value="AWP19718.1"/>
    <property type="molecule type" value="Genomic_DNA"/>
</dbReference>